<organism evidence="1 2">
    <name type="scientific">Coemansia helicoidea</name>
    <dbReference type="NCBI Taxonomy" id="1286919"/>
    <lineage>
        <taxon>Eukaryota</taxon>
        <taxon>Fungi</taxon>
        <taxon>Fungi incertae sedis</taxon>
        <taxon>Zoopagomycota</taxon>
        <taxon>Kickxellomycotina</taxon>
        <taxon>Kickxellomycetes</taxon>
        <taxon>Kickxellales</taxon>
        <taxon>Kickxellaceae</taxon>
        <taxon>Coemansia</taxon>
    </lineage>
</organism>
<evidence type="ECO:0000313" key="1">
    <source>
        <dbReference type="EMBL" id="KAJ2806575.1"/>
    </source>
</evidence>
<reference evidence="1" key="1">
    <citation type="submission" date="2022-07" db="EMBL/GenBank/DDBJ databases">
        <title>Phylogenomic reconstructions and comparative analyses of Kickxellomycotina fungi.</title>
        <authorList>
            <person name="Reynolds N.K."/>
            <person name="Stajich J.E."/>
            <person name="Barry K."/>
            <person name="Grigoriev I.V."/>
            <person name="Crous P."/>
            <person name="Smith M.E."/>
        </authorList>
    </citation>
    <scope>NUCLEOTIDE SEQUENCE</scope>
    <source>
        <strain evidence="1">BCRC 34780</strain>
    </source>
</reference>
<dbReference type="EMBL" id="JANBUN010000130">
    <property type="protein sequence ID" value="KAJ2806575.1"/>
    <property type="molecule type" value="Genomic_DNA"/>
</dbReference>
<protein>
    <submittedName>
        <fullName evidence="1">CDC27 protein</fullName>
    </submittedName>
</protein>
<comment type="caution">
    <text evidence="1">The sequence shown here is derived from an EMBL/GenBank/DDBJ whole genome shotgun (WGS) entry which is preliminary data.</text>
</comment>
<name>A0ACC1LF96_9FUNG</name>
<accession>A0ACC1LF96</accession>
<sequence length="387" mass="40711">MESANELLTLLIAHESQVVTYRRLSRELKVHVNAAKQHLADYHRAHQGSCSATFLVSGTRRTGDVCVRLVAEPELRAALEEIDGARHHVYSVGPAAGASRQAVVMANIVAGSIRANAEHGAVRSSVELAPDAADHVPAAQPALLAAPQPDVKPALKRKESSPVGTPAPSSKEKPASKPAKSFFGRAASGEKPPGKPRKTEPADVPPTPPARSPSPEPPKVKVEAAPVHEPDDAANAARNRAIEDMFADDSDFDTTPAIAAVKIEDSEDGADSPAEDTGRDTQDGSDVEMGGAASGTGPRARKRRKVTKVRHTKNARGMLVSEAVEVWESCSESEAEAAAPQHATPARPSAGDGRKDSQAPASRSRKTAEKAKAAAPKRSILSFFGKK</sequence>
<gene>
    <name evidence="1" type="primary">cdc27</name>
    <name evidence="1" type="ORF">H4R21_000811</name>
</gene>
<evidence type="ECO:0000313" key="2">
    <source>
        <dbReference type="Proteomes" id="UP001140087"/>
    </source>
</evidence>
<proteinExistence type="predicted"/>
<dbReference type="Proteomes" id="UP001140087">
    <property type="component" value="Unassembled WGS sequence"/>
</dbReference>
<keyword evidence="2" id="KW-1185">Reference proteome</keyword>